<reference evidence="1" key="1">
    <citation type="submission" date="2023-03" db="EMBL/GenBank/DDBJ databases">
        <title>Andean soil-derived lignocellulolytic bacterial consortium as a source of novel taxa and putative plastic-active enzymes.</title>
        <authorList>
            <person name="Diaz-Garcia L."/>
            <person name="Chuvochina M."/>
            <person name="Feuerriegel G."/>
            <person name="Bunk B."/>
            <person name="Sproer C."/>
            <person name="Streit W.R."/>
            <person name="Rodriguez L.M."/>
            <person name="Overmann J."/>
            <person name="Jimenez D.J."/>
        </authorList>
    </citation>
    <scope>NUCLEOTIDE SEQUENCE</scope>
    <source>
        <strain evidence="1">MAG 7</strain>
    </source>
</reference>
<dbReference type="Proteomes" id="UP001220610">
    <property type="component" value="Chromosome"/>
</dbReference>
<proteinExistence type="predicted"/>
<protein>
    <submittedName>
        <fullName evidence="1">Uncharacterized protein</fullName>
    </submittedName>
</protein>
<sequence length="817" mass="89621">MNKIVGLLLLLMTLLIVAPSCKKDMKPDDDQPVLPDDATLKEARILLPAGSTYSLKGHEIVTAGSIIPVQEDGKTRVVDAKGKVNIAYLFNQEGKPVMAGFVTDTTATISVETTAEVILYYALGIPFQFDTLTSLYINGRHTIPGLNDWKKEFAASWSGDPRTFLTGSYAPKLRTWLEALSNDEVAVASVGSVNVDANDVRSGLRLQPKGLGLAITNTYRRRTTAFFYKMKRKLEGSQSYETVLPSIGRDTKYGSTLMVDPVAGITSVMGELWKNYSYRGEESAAVTSGPASLELGDKETEAIYRVRVVGPGAMEAANLTYEEEKEFWFLYAKTLAVDFVGPVVGTVVGAFNNYAFFNDDIASIIMVDIPKIVPGFLENCLSGDIKKVAVGMIDALMTEHGYDILVKYVEAMYKGLERPKNLDALIAKGSLILQGIDMALLGGDFVRISHNIQFSRVMEAWDVTVRSSKVSLTPRESAVSIYAPTNTQVIEATIQNLKDEDLKDVSFKWSVQGNFGTLSDSKGNSGTSFTSADKKVTFKSINAAGLTDADNWEYILVTAYHNSQEIGTDTARINVRKARYEIKPSGTTLTGKKDQTHKVNLHLEPVGSGPAIAPNNEYDYKVIWETSGSYGTLAMGLQGNARQITAYDQNNVLYECLDDKVKKATETVDARIYSKKKGASDLEYRLVDYVKGSINIENDEKKKILHVPMTCNHGDTTYGKNSMTCMATSYVSFQGEKDASRYSVRFYDVRWPAMYSWNAGSSQPQKVSEYVARAGEGSFNVAYGSTWSVGTPEQIASRGHNTCSGSVGMAEVIIILK</sequence>
<dbReference type="EMBL" id="CP119311">
    <property type="protein sequence ID" value="WEK34504.1"/>
    <property type="molecule type" value="Genomic_DNA"/>
</dbReference>
<gene>
    <name evidence="1" type="ORF">P0Y53_18610</name>
</gene>
<accession>A0AAJ6BG83</accession>
<name>A0AAJ6BG83_9BACT</name>
<organism evidence="1 2">
    <name type="scientific">Candidatus Pseudobacter hemicellulosilyticus</name>
    <dbReference type="NCBI Taxonomy" id="3121375"/>
    <lineage>
        <taxon>Bacteria</taxon>
        <taxon>Pseudomonadati</taxon>
        <taxon>Bacteroidota</taxon>
        <taxon>Chitinophagia</taxon>
        <taxon>Chitinophagales</taxon>
        <taxon>Chitinophagaceae</taxon>
        <taxon>Pseudobacter</taxon>
    </lineage>
</organism>
<evidence type="ECO:0000313" key="1">
    <source>
        <dbReference type="EMBL" id="WEK34504.1"/>
    </source>
</evidence>
<evidence type="ECO:0000313" key="2">
    <source>
        <dbReference type="Proteomes" id="UP001220610"/>
    </source>
</evidence>
<dbReference type="AlphaFoldDB" id="A0AAJ6BG83"/>